<sequence length="266" mass="27434">MGLHDTFDFDEPAYIAKTAARPTHILQEEEIKKLRQHFAASCSIGAGVGHSLHSAGISLGVSAFGLRRLVVARRKLAIIRAELTRRGVPLHDPTKRDAAIPVAAALAGMGLGAEIGHLVGGLVPTPDLPPGTHLDQAGNVVGDVGGATEGFVHGVADQASVVGHAVQAEVAGVLAGHVSAEAAAGAAGDGHAVGYVAGILAAKKTEEFIAECVGEAVFAYALEKLLDPEIKVELALQGKCSRLLGPLGQYCRGCGQSIREGRFARW</sequence>
<gene>
    <name evidence="1" type="ORF">GTA08_BOTSDO01738</name>
</gene>
<dbReference type="Proteomes" id="UP000572817">
    <property type="component" value="Unassembled WGS sequence"/>
</dbReference>
<accession>A0A8H4NCG0</accession>
<reference evidence="1" key="1">
    <citation type="submission" date="2020-04" db="EMBL/GenBank/DDBJ databases">
        <title>Genome Assembly and Annotation of Botryosphaeria dothidea sdau 11-99, a Latent Pathogen of Apple Fruit Ring Rot in China.</title>
        <authorList>
            <person name="Yu C."/>
            <person name="Diao Y."/>
            <person name="Lu Q."/>
            <person name="Zhao J."/>
            <person name="Cui S."/>
            <person name="Peng C."/>
            <person name="He B."/>
            <person name="Liu H."/>
        </authorList>
    </citation>
    <scope>NUCLEOTIDE SEQUENCE [LARGE SCALE GENOMIC DNA]</scope>
    <source>
        <strain evidence="1">Sdau11-99</strain>
    </source>
</reference>
<organism evidence="1 2">
    <name type="scientific">Botryosphaeria dothidea</name>
    <dbReference type="NCBI Taxonomy" id="55169"/>
    <lineage>
        <taxon>Eukaryota</taxon>
        <taxon>Fungi</taxon>
        <taxon>Dikarya</taxon>
        <taxon>Ascomycota</taxon>
        <taxon>Pezizomycotina</taxon>
        <taxon>Dothideomycetes</taxon>
        <taxon>Dothideomycetes incertae sedis</taxon>
        <taxon>Botryosphaeriales</taxon>
        <taxon>Botryosphaeriaceae</taxon>
        <taxon>Botryosphaeria</taxon>
    </lineage>
</organism>
<proteinExistence type="predicted"/>
<evidence type="ECO:0000313" key="2">
    <source>
        <dbReference type="Proteomes" id="UP000572817"/>
    </source>
</evidence>
<keyword evidence="2" id="KW-1185">Reference proteome</keyword>
<name>A0A8H4NCG0_9PEZI</name>
<dbReference type="OrthoDB" id="2898509at2759"/>
<protein>
    <submittedName>
        <fullName evidence="1">Zz type zinc finger domain-containing protein</fullName>
    </submittedName>
</protein>
<dbReference type="AlphaFoldDB" id="A0A8H4NCG0"/>
<dbReference type="EMBL" id="WWBZ02000001">
    <property type="protein sequence ID" value="KAF4313931.1"/>
    <property type="molecule type" value="Genomic_DNA"/>
</dbReference>
<evidence type="ECO:0000313" key="1">
    <source>
        <dbReference type="EMBL" id="KAF4313931.1"/>
    </source>
</evidence>
<comment type="caution">
    <text evidence="1">The sequence shown here is derived from an EMBL/GenBank/DDBJ whole genome shotgun (WGS) entry which is preliminary data.</text>
</comment>